<dbReference type="EMBL" id="MU118094">
    <property type="protein sequence ID" value="KAF9645353.1"/>
    <property type="molecule type" value="Genomic_DNA"/>
</dbReference>
<dbReference type="Proteomes" id="UP000886501">
    <property type="component" value="Unassembled WGS sequence"/>
</dbReference>
<gene>
    <name evidence="1" type="ORF">BDM02DRAFT_3101509</name>
</gene>
<comment type="caution">
    <text evidence="1">The sequence shown here is derived from an EMBL/GenBank/DDBJ whole genome shotgun (WGS) entry which is preliminary data.</text>
</comment>
<evidence type="ECO:0000313" key="1">
    <source>
        <dbReference type="EMBL" id="KAF9645353.1"/>
    </source>
</evidence>
<keyword evidence="2" id="KW-1185">Reference proteome</keyword>
<sequence length="402" mass="43652">MRTPITSLGITFLGTASAKPSSTRNHSSLALRLDGDVWLFDCGEATQHQIMKSTLVKMGKIEKIFITHLHGDHIGGLLCLLASAMNGDGGTIPSVEDPRVGSALIQPLEIYGPLGTRAYVRNGLKLTYTLLEGTYVVHELRFPEDPPGETENSPSPSQNLHPSESPDGRNIPQVDGKWAEIFNDSIISVSAAPIFHSVPCVGYVVHEAPVQGKVDPKLYIPHLKRTGTDMRVMKEIQKGQVVTLADGTVLEGPPREPGRKIVILGDTHDPSPMEELAKEADLIVHEATNAHLPGVDNRVKTEDTYESVEERAKSRGHSTPQMAGRFAKRIGARNLFLNHFSSRYSGGNDGTSRAVMEAIRRLAVAEFGSGDVVCARDLMNVEIPSKRALVKGKKPAVVVETQ</sequence>
<reference evidence="1" key="2">
    <citation type="journal article" date="2020" name="Nat. Commun.">
        <title>Large-scale genome sequencing of mycorrhizal fungi provides insights into the early evolution of symbiotic traits.</title>
        <authorList>
            <person name="Miyauchi S."/>
            <person name="Kiss E."/>
            <person name="Kuo A."/>
            <person name="Drula E."/>
            <person name="Kohler A."/>
            <person name="Sanchez-Garcia M."/>
            <person name="Morin E."/>
            <person name="Andreopoulos B."/>
            <person name="Barry K.W."/>
            <person name="Bonito G."/>
            <person name="Buee M."/>
            <person name="Carver A."/>
            <person name="Chen C."/>
            <person name="Cichocki N."/>
            <person name="Clum A."/>
            <person name="Culley D."/>
            <person name="Crous P.W."/>
            <person name="Fauchery L."/>
            <person name="Girlanda M."/>
            <person name="Hayes R.D."/>
            <person name="Keri Z."/>
            <person name="LaButti K."/>
            <person name="Lipzen A."/>
            <person name="Lombard V."/>
            <person name="Magnuson J."/>
            <person name="Maillard F."/>
            <person name="Murat C."/>
            <person name="Nolan M."/>
            <person name="Ohm R.A."/>
            <person name="Pangilinan J."/>
            <person name="Pereira M.F."/>
            <person name="Perotto S."/>
            <person name="Peter M."/>
            <person name="Pfister S."/>
            <person name="Riley R."/>
            <person name="Sitrit Y."/>
            <person name="Stielow J.B."/>
            <person name="Szollosi G."/>
            <person name="Zifcakova L."/>
            <person name="Stursova M."/>
            <person name="Spatafora J.W."/>
            <person name="Tedersoo L."/>
            <person name="Vaario L.M."/>
            <person name="Yamada A."/>
            <person name="Yan M."/>
            <person name="Wang P."/>
            <person name="Xu J."/>
            <person name="Bruns T."/>
            <person name="Baldrian P."/>
            <person name="Vilgalys R."/>
            <person name="Dunand C."/>
            <person name="Henrissat B."/>
            <person name="Grigoriev I.V."/>
            <person name="Hibbett D."/>
            <person name="Nagy L.G."/>
            <person name="Martin F.M."/>
        </authorList>
    </citation>
    <scope>NUCLEOTIDE SEQUENCE</scope>
    <source>
        <strain evidence="1">P2</strain>
    </source>
</reference>
<organism evidence="1 2">
    <name type="scientific">Thelephora ganbajun</name>
    <name type="common">Ganba fungus</name>
    <dbReference type="NCBI Taxonomy" id="370292"/>
    <lineage>
        <taxon>Eukaryota</taxon>
        <taxon>Fungi</taxon>
        <taxon>Dikarya</taxon>
        <taxon>Basidiomycota</taxon>
        <taxon>Agaricomycotina</taxon>
        <taxon>Agaricomycetes</taxon>
        <taxon>Thelephorales</taxon>
        <taxon>Thelephoraceae</taxon>
        <taxon>Thelephora</taxon>
    </lineage>
</organism>
<accession>A0ACB6Z7T3</accession>
<protein>
    <submittedName>
        <fullName evidence="1">Metallo-hydrolase/oxidoreductase</fullName>
    </submittedName>
</protein>
<reference evidence="1" key="1">
    <citation type="submission" date="2019-10" db="EMBL/GenBank/DDBJ databases">
        <authorList>
            <consortium name="DOE Joint Genome Institute"/>
            <person name="Kuo A."/>
            <person name="Miyauchi S."/>
            <person name="Kiss E."/>
            <person name="Drula E."/>
            <person name="Kohler A."/>
            <person name="Sanchez-Garcia M."/>
            <person name="Andreopoulos B."/>
            <person name="Barry K.W."/>
            <person name="Bonito G."/>
            <person name="Buee M."/>
            <person name="Carver A."/>
            <person name="Chen C."/>
            <person name="Cichocki N."/>
            <person name="Clum A."/>
            <person name="Culley D."/>
            <person name="Crous P.W."/>
            <person name="Fauchery L."/>
            <person name="Girlanda M."/>
            <person name="Hayes R."/>
            <person name="Keri Z."/>
            <person name="Labutti K."/>
            <person name="Lipzen A."/>
            <person name="Lombard V."/>
            <person name="Magnuson J."/>
            <person name="Maillard F."/>
            <person name="Morin E."/>
            <person name="Murat C."/>
            <person name="Nolan M."/>
            <person name="Ohm R."/>
            <person name="Pangilinan J."/>
            <person name="Pereira M."/>
            <person name="Perotto S."/>
            <person name="Peter M."/>
            <person name="Riley R."/>
            <person name="Sitrit Y."/>
            <person name="Stielow B."/>
            <person name="Szollosi G."/>
            <person name="Zifcakova L."/>
            <person name="Stursova M."/>
            <person name="Spatafora J.W."/>
            <person name="Tedersoo L."/>
            <person name="Vaario L.-M."/>
            <person name="Yamada A."/>
            <person name="Yan M."/>
            <person name="Wang P."/>
            <person name="Xu J."/>
            <person name="Bruns T."/>
            <person name="Baldrian P."/>
            <person name="Vilgalys R."/>
            <person name="Henrissat B."/>
            <person name="Grigoriev I.V."/>
            <person name="Hibbett D."/>
            <person name="Nagy L.G."/>
            <person name="Martin F.M."/>
        </authorList>
    </citation>
    <scope>NUCLEOTIDE SEQUENCE</scope>
    <source>
        <strain evidence="1">P2</strain>
    </source>
</reference>
<name>A0ACB6Z7T3_THEGA</name>
<evidence type="ECO:0000313" key="2">
    <source>
        <dbReference type="Proteomes" id="UP000886501"/>
    </source>
</evidence>
<proteinExistence type="predicted"/>